<feature type="signal peptide" evidence="1">
    <location>
        <begin position="1"/>
        <end position="19"/>
    </location>
</feature>
<comment type="caution">
    <text evidence="2">The sequence shown here is derived from an EMBL/GenBank/DDBJ whole genome shotgun (WGS) entry which is preliminary data.</text>
</comment>
<sequence>MKLPLLAGALCFCVSVTHAQQCPPPQSFLGHTMQEARTLMDKNFPGKWSNNGPLCSGNYFNLMTEVAGENAAPICGTPQFPVQRLILAGFDDASQVMGALYDLSGAVDLDALPAQIALALKVELKPAQRSPSGLLNRSLGKTITTARNFLSTDGRYFVIVGQSLAPGNVMVHVYDLLAVAADQAPLETCTKEFGR</sequence>
<evidence type="ECO:0000313" key="2">
    <source>
        <dbReference type="EMBL" id="MDR6582483.1"/>
    </source>
</evidence>
<gene>
    <name evidence="2" type="ORF">J2W50_000658</name>
</gene>
<keyword evidence="1" id="KW-0732">Signal</keyword>
<dbReference type="RefSeq" id="WP_102662432.1">
    <property type="nucleotide sequence ID" value="NZ_JAVDSJ010000001.1"/>
</dbReference>
<keyword evidence="3" id="KW-1185">Reference proteome</keyword>
<organism evidence="2 3">
    <name type="scientific">Herbaspirillum frisingense</name>
    <dbReference type="NCBI Taxonomy" id="92645"/>
    <lineage>
        <taxon>Bacteria</taxon>
        <taxon>Pseudomonadati</taxon>
        <taxon>Pseudomonadota</taxon>
        <taxon>Betaproteobacteria</taxon>
        <taxon>Burkholderiales</taxon>
        <taxon>Oxalobacteraceae</taxon>
        <taxon>Herbaspirillum</taxon>
    </lineage>
</organism>
<proteinExistence type="predicted"/>
<protein>
    <submittedName>
        <fullName evidence="2">Uncharacterized protein</fullName>
    </submittedName>
</protein>
<accession>A0ABU1PBG2</accession>
<dbReference type="EMBL" id="JAVDSJ010000001">
    <property type="protein sequence ID" value="MDR6582483.1"/>
    <property type="molecule type" value="Genomic_DNA"/>
</dbReference>
<name>A0ABU1PBG2_9BURK</name>
<reference evidence="2 3" key="1">
    <citation type="submission" date="2023-07" db="EMBL/GenBank/DDBJ databases">
        <title>Sorghum-associated microbial communities from plants grown in Nebraska, USA.</title>
        <authorList>
            <person name="Schachtman D."/>
        </authorList>
    </citation>
    <scope>NUCLEOTIDE SEQUENCE [LARGE SCALE GENOMIC DNA]</scope>
    <source>
        <strain evidence="2 3">596</strain>
    </source>
</reference>
<dbReference type="Proteomes" id="UP001260715">
    <property type="component" value="Unassembled WGS sequence"/>
</dbReference>
<feature type="chain" id="PRO_5047414847" evidence="1">
    <location>
        <begin position="20"/>
        <end position="195"/>
    </location>
</feature>
<evidence type="ECO:0000313" key="3">
    <source>
        <dbReference type="Proteomes" id="UP001260715"/>
    </source>
</evidence>
<evidence type="ECO:0000256" key="1">
    <source>
        <dbReference type="SAM" id="SignalP"/>
    </source>
</evidence>